<dbReference type="InterPro" id="IPR003615">
    <property type="entry name" value="HNH_nuc"/>
</dbReference>
<dbReference type="EMBL" id="LTDM01000029">
    <property type="protein sequence ID" value="OLS02414.1"/>
    <property type="molecule type" value="Genomic_DNA"/>
</dbReference>
<evidence type="ECO:0000313" key="7">
    <source>
        <dbReference type="Proteomes" id="UP000186112"/>
    </source>
</evidence>
<dbReference type="Proteomes" id="UP000186112">
    <property type="component" value="Unassembled WGS sequence"/>
</dbReference>
<protein>
    <recommendedName>
        <fullName evidence="4">Putative HNH nuclease YajD</fullName>
    </recommendedName>
</protein>
<evidence type="ECO:0000256" key="2">
    <source>
        <dbReference type="ARBA" id="ARBA00022801"/>
    </source>
</evidence>
<keyword evidence="7" id="KW-1185">Reference proteome</keyword>
<dbReference type="GO" id="GO:0008270">
    <property type="term" value="F:zinc ion binding"/>
    <property type="evidence" value="ECO:0007669"/>
    <property type="project" value="InterPro"/>
</dbReference>
<keyword evidence="1" id="KW-0540">Nuclease</keyword>
<evidence type="ECO:0000259" key="5">
    <source>
        <dbReference type="SMART" id="SM00507"/>
    </source>
</evidence>
<dbReference type="SMART" id="SM00507">
    <property type="entry name" value="HNHc"/>
    <property type="match status" value="1"/>
</dbReference>
<sequence length="126" mass="15181">MLRSCKHCGRIHDTKVDCGMKPKRTKEPTKINKFRWSRVWRNKRNSIVERDNYLCQVCKDNKRYVYEGLEVHHIAPLEENYNIKLEESNLITLCVNCHKKADANKIERNYLKELIKIPPEYDRMVF</sequence>
<dbReference type="CDD" id="cd00085">
    <property type="entry name" value="HNHc"/>
    <property type="match status" value="1"/>
</dbReference>
<dbReference type="PANTHER" id="PTHR41286:SF1">
    <property type="entry name" value="HNH NUCLEASE YAJD-RELATED"/>
    <property type="match status" value="1"/>
</dbReference>
<gene>
    <name evidence="6" type="ORF">TICRE_16030</name>
</gene>
<dbReference type="GO" id="GO:0005829">
    <property type="term" value="C:cytosol"/>
    <property type="evidence" value="ECO:0007669"/>
    <property type="project" value="TreeGrafter"/>
</dbReference>
<dbReference type="PANTHER" id="PTHR41286">
    <property type="entry name" value="HNH NUCLEASE YAJD-RELATED"/>
    <property type="match status" value="1"/>
</dbReference>
<organism evidence="6 7">
    <name type="scientific">Tissierella creatinophila DSM 6911</name>
    <dbReference type="NCBI Taxonomy" id="1123403"/>
    <lineage>
        <taxon>Bacteria</taxon>
        <taxon>Bacillati</taxon>
        <taxon>Bacillota</taxon>
        <taxon>Tissierellia</taxon>
        <taxon>Tissierellales</taxon>
        <taxon>Tissierellaceae</taxon>
        <taxon>Tissierella</taxon>
    </lineage>
</organism>
<comment type="caution">
    <text evidence="6">The sequence shown here is derived from an EMBL/GenBank/DDBJ whole genome shotgun (WGS) entry which is preliminary data.</text>
</comment>
<comment type="similarity">
    <text evidence="3">Belongs to the HNH nuclease family.</text>
</comment>
<dbReference type="Gene3D" id="1.10.30.50">
    <property type="match status" value="1"/>
</dbReference>
<proteinExistence type="inferred from homology"/>
<evidence type="ECO:0000256" key="1">
    <source>
        <dbReference type="ARBA" id="ARBA00022722"/>
    </source>
</evidence>
<dbReference type="RefSeq" id="WP_075726895.1">
    <property type="nucleotide sequence ID" value="NZ_LTDM01000029.1"/>
</dbReference>
<keyword evidence="2" id="KW-0378">Hydrolase</keyword>
<dbReference type="GO" id="GO:0003676">
    <property type="term" value="F:nucleic acid binding"/>
    <property type="evidence" value="ECO:0007669"/>
    <property type="project" value="InterPro"/>
</dbReference>
<dbReference type="Pfam" id="PF01844">
    <property type="entry name" value="HNH"/>
    <property type="match status" value="1"/>
</dbReference>
<reference evidence="6 7" key="1">
    <citation type="submission" date="2016-02" db="EMBL/GenBank/DDBJ databases">
        <title>Genome sequence of Tissierella creatinophila DSM 6911.</title>
        <authorList>
            <person name="Poehlein A."/>
            <person name="Daniel R."/>
        </authorList>
    </citation>
    <scope>NUCLEOTIDE SEQUENCE [LARGE SCALE GENOMIC DNA]</scope>
    <source>
        <strain evidence="6 7">DSM 6911</strain>
    </source>
</reference>
<dbReference type="InterPro" id="IPR002711">
    <property type="entry name" value="HNH"/>
</dbReference>
<feature type="domain" description="HNH nuclease" evidence="5">
    <location>
        <begin position="42"/>
        <end position="99"/>
    </location>
</feature>
<evidence type="ECO:0000313" key="6">
    <source>
        <dbReference type="EMBL" id="OLS02414.1"/>
    </source>
</evidence>
<name>A0A1U7M515_TISCR</name>
<evidence type="ECO:0000256" key="4">
    <source>
        <dbReference type="ARBA" id="ARBA00040194"/>
    </source>
</evidence>
<dbReference type="GO" id="GO:0004519">
    <property type="term" value="F:endonuclease activity"/>
    <property type="evidence" value="ECO:0007669"/>
    <property type="project" value="UniProtKB-KW"/>
</dbReference>
<keyword evidence="6" id="KW-0255">Endonuclease</keyword>
<dbReference type="AlphaFoldDB" id="A0A1U7M515"/>
<dbReference type="GO" id="GO:0016787">
    <property type="term" value="F:hydrolase activity"/>
    <property type="evidence" value="ECO:0007669"/>
    <property type="project" value="UniProtKB-KW"/>
</dbReference>
<evidence type="ECO:0000256" key="3">
    <source>
        <dbReference type="ARBA" id="ARBA00038412"/>
    </source>
</evidence>
<accession>A0A1U7M515</accession>